<evidence type="ECO:0000313" key="3">
    <source>
        <dbReference type="Proteomes" id="UP000186176"/>
    </source>
</evidence>
<dbReference type="VEuPathDB" id="CryptoDB:cubi_00975"/>
<dbReference type="RefSeq" id="XP_028872938.1">
    <property type="nucleotide sequence ID" value="XM_029017987.1"/>
</dbReference>
<gene>
    <name evidence="2" type="ORF">cubi_00975</name>
</gene>
<protein>
    <submittedName>
        <fullName evidence="2">Uncharacterized protein</fullName>
    </submittedName>
</protein>
<evidence type="ECO:0000313" key="2">
    <source>
        <dbReference type="EMBL" id="OII70830.1"/>
    </source>
</evidence>
<evidence type="ECO:0000256" key="1">
    <source>
        <dbReference type="SAM" id="Coils"/>
    </source>
</evidence>
<comment type="caution">
    <text evidence="2">The sequence shown here is derived from an EMBL/GenBank/DDBJ whole genome shotgun (WGS) entry which is preliminary data.</text>
</comment>
<dbReference type="GeneID" id="39977766"/>
<proteinExistence type="predicted"/>
<feature type="coiled-coil region" evidence="1">
    <location>
        <begin position="126"/>
        <end position="156"/>
    </location>
</feature>
<reference evidence="2 3" key="1">
    <citation type="submission" date="2016-10" db="EMBL/GenBank/DDBJ databases">
        <title>Reductive evolution of mitochondrial metabolism and differential evolution of invasion-related proteins in Cryptosporidium.</title>
        <authorList>
            <person name="Liu S."/>
            <person name="Roellig D.M."/>
            <person name="Guo Y."/>
            <person name="Li N."/>
            <person name="Frace M.A."/>
            <person name="Tang K."/>
            <person name="Zhang L."/>
            <person name="Feng Y."/>
            <person name="Xiao L."/>
        </authorList>
    </citation>
    <scope>NUCLEOTIDE SEQUENCE [LARGE SCALE GENOMIC DNA]</scope>
    <source>
        <strain evidence="2">39726</strain>
    </source>
</reference>
<keyword evidence="1" id="KW-0175">Coiled coil</keyword>
<dbReference type="EMBL" id="LRBP01000039">
    <property type="protein sequence ID" value="OII70830.1"/>
    <property type="molecule type" value="Genomic_DNA"/>
</dbReference>
<name>A0A1J4M9D9_9CRYT</name>
<dbReference type="Proteomes" id="UP000186176">
    <property type="component" value="Unassembled WGS sequence"/>
</dbReference>
<dbReference type="OrthoDB" id="343703at2759"/>
<keyword evidence="3" id="KW-1185">Reference proteome</keyword>
<sequence length="300" mass="35500">MVEYNHLKISLENISLIKLKAVYRGNFHDKIEVLESDIDDEQYLDLIDTENVQKTDLVSRGLTSSLINNYLIPNCGISVLQPAINSFLLRLYNFQDKKQKLKHLESKFNERNCHKLGKFAYLFKKCACIKREIKKLEKLLQELRNQVRRLERFILKCFIVSIEKSWQDLRKEDFAVIEEDAKECTYEQLYSIWKSLNLFKKFHIMFNLLVFSNLRKDNSKSNFGCFGCFGCRNTNKKCNKSIFDEFTKAKEKLQLQIESLEREFGSCISYLISNNMFNVEEELISEHKFTSLVDLIELME</sequence>
<dbReference type="AlphaFoldDB" id="A0A1J4M9D9"/>
<accession>A0A1J4M9D9</accession>
<organism evidence="2 3">
    <name type="scientific">Cryptosporidium ubiquitum</name>
    <dbReference type="NCBI Taxonomy" id="857276"/>
    <lineage>
        <taxon>Eukaryota</taxon>
        <taxon>Sar</taxon>
        <taxon>Alveolata</taxon>
        <taxon>Apicomplexa</taxon>
        <taxon>Conoidasida</taxon>
        <taxon>Coccidia</taxon>
        <taxon>Eucoccidiorida</taxon>
        <taxon>Eimeriorina</taxon>
        <taxon>Cryptosporidiidae</taxon>
        <taxon>Cryptosporidium</taxon>
    </lineage>
</organism>